<dbReference type="InterPro" id="IPR037257">
    <property type="entry name" value="T2SS_E_N_sf"/>
</dbReference>
<keyword evidence="10" id="KW-0067">ATP-binding</keyword>
<dbReference type="Gene3D" id="3.30.450.90">
    <property type="match status" value="1"/>
</dbReference>
<evidence type="ECO:0000256" key="14">
    <source>
        <dbReference type="ARBA" id="ARBA00024382"/>
    </source>
</evidence>
<dbReference type="GO" id="GO:0016887">
    <property type="term" value="F:ATP hydrolysis activity"/>
    <property type="evidence" value="ECO:0007669"/>
    <property type="project" value="TreeGrafter"/>
</dbReference>
<reference evidence="18" key="1">
    <citation type="submission" date="2018-06" db="EMBL/GenBank/DDBJ databases">
        <authorList>
            <person name="Zhirakovskaya E."/>
        </authorList>
    </citation>
    <scope>NUCLEOTIDE SEQUENCE</scope>
</reference>
<dbReference type="CDD" id="cd01129">
    <property type="entry name" value="PulE-GspE-like"/>
    <property type="match status" value="1"/>
</dbReference>
<dbReference type="AlphaFoldDB" id="A0A3B0UR70"/>
<feature type="domain" description="Bacterial type II secretion system protein E" evidence="17">
    <location>
        <begin position="312"/>
        <end position="326"/>
    </location>
</feature>
<accession>A0A3B0UR70</accession>
<evidence type="ECO:0000256" key="6">
    <source>
        <dbReference type="ARBA" id="ARBA00022519"/>
    </source>
</evidence>
<dbReference type="PANTHER" id="PTHR30258:SF27">
    <property type="entry name" value="BACTERIOPHAGE ADSORPTION PROTEIN B-RELATED"/>
    <property type="match status" value="1"/>
</dbReference>
<comment type="subcellular location">
    <subcellularLocation>
        <location evidence="3">Cell inner membrane</location>
    </subcellularLocation>
</comment>
<dbReference type="SUPFAM" id="SSF52540">
    <property type="entry name" value="P-loop containing nucleoside triphosphate hydrolases"/>
    <property type="match status" value="1"/>
</dbReference>
<dbReference type="FunFam" id="3.40.50.300:FF:000398">
    <property type="entry name" value="Type IV pilus assembly ATPase PilB"/>
    <property type="match status" value="1"/>
</dbReference>
<dbReference type="NCBIfam" id="TIGR02533">
    <property type="entry name" value="type_II_gspE"/>
    <property type="match status" value="1"/>
</dbReference>
<dbReference type="FunFam" id="3.30.450.90:FF:000001">
    <property type="entry name" value="Type II secretion system ATPase GspE"/>
    <property type="match status" value="1"/>
</dbReference>
<evidence type="ECO:0000256" key="2">
    <source>
        <dbReference type="ARBA" id="ARBA00003288"/>
    </source>
</evidence>
<protein>
    <recommendedName>
        <fullName evidence="14">protein-secreting ATPase</fullName>
        <ecNumber evidence="14">7.4.2.8</ecNumber>
    </recommendedName>
    <alternativeName>
        <fullName evidence="15">Type II traffic warden ATPase</fullName>
    </alternativeName>
</protein>
<evidence type="ECO:0000256" key="7">
    <source>
        <dbReference type="ARBA" id="ARBA00022723"/>
    </source>
</evidence>
<evidence type="ECO:0000256" key="15">
    <source>
        <dbReference type="ARBA" id="ARBA00031283"/>
    </source>
</evidence>
<organism evidence="18">
    <name type="scientific">hydrothermal vent metagenome</name>
    <dbReference type="NCBI Taxonomy" id="652676"/>
    <lineage>
        <taxon>unclassified sequences</taxon>
        <taxon>metagenomes</taxon>
        <taxon>ecological metagenomes</taxon>
    </lineage>
</organism>
<dbReference type="InterPro" id="IPR013369">
    <property type="entry name" value="T2SS_GspE"/>
</dbReference>
<keyword evidence="9" id="KW-0862">Zinc</keyword>
<keyword evidence="6" id="KW-0997">Cell inner membrane</keyword>
<evidence type="ECO:0000256" key="16">
    <source>
        <dbReference type="ARBA" id="ARBA00034006"/>
    </source>
</evidence>
<name>A0A3B0UR70_9ZZZZ</name>
<comment type="function">
    <text evidence="2">ATPase component of the type II secretion system required for the energy-dependent secretion of extracellular factors such as proteases and toxins from the periplasm. Acts as a molecular motor to provide the energy that is required for assembly of the pseudopilus and the extrusion of substrates generated in the cytoplasm.</text>
</comment>
<dbReference type="GO" id="GO:0008564">
    <property type="term" value="F:protein-exporting ATPase activity"/>
    <property type="evidence" value="ECO:0007669"/>
    <property type="project" value="UniProtKB-EC"/>
</dbReference>
<dbReference type="GO" id="GO:0015628">
    <property type="term" value="P:protein secretion by the type II secretion system"/>
    <property type="evidence" value="ECO:0007669"/>
    <property type="project" value="InterPro"/>
</dbReference>
<dbReference type="InterPro" id="IPR001482">
    <property type="entry name" value="T2SS/T4SS_dom"/>
</dbReference>
<keyword evidence="5" id="KW-1003">Cell membrane</keyword>
<evidence type="ECO:0000256" key="9">
    <source>
        <dbReference type="ARBA" id="ARBA00022833"/>
    </source>
</evidence>
<dbReference type="PROSITE" id="PS00662">
    <property type="entry name" value="T2SP_E"/>
    <property type="match status" value="1"/>
</dbReference>
<keyword evidence="8" id="KW-0547">Nucleotide-binding</keyword>
<evidence type="ECO:0000256" key="5">
    <source>
        <dbReference type="ARBA" id="ARBA00022475"/>
    </source>
</evidence>
<keyword evidence="13" id="KW-0472">Membrane</keyword>
<dbReference type="EC" id="7.4.2.8" evidence="14"/>
<evidence type="ECO:0000256" key="10">
    <source>
        <dbReference type="ARBA" id="ARBA00022840"/>
    </source>
</evidence>
<keyword evidence="12" id="KW-1278">Translocase</keyword>
<dbReference type="GO" id="GO:0046872">
    <property type="term" value="F:metal ion binding"/>
    <property type="evidence" value="ECO:0007669"/>
    <property type="project" value="UniProtKB-KW"/>
</dbReference>
<evidence type="ECO:0000256" key="4">
    <source>
        <dbReference type="ARBA" id="ARBA00022448"/>
    </source>
</evidence>
<dbReference type="GO" id="GO:0015627">
    <property type="term" value="C:type II protein secretion system complex"/>
    <property type="evidence" value="ECO:0007669"/>
    <property type="project" value="InterPro"/>
</dbReference>
<evidence type="ECO:0000313" key="18">
    <source>
        <dbReference type="EMBL" id="VAW33378.1"/>
    </source>
</evidence>
<keyword evidence="7" id="KW-0479">Metal-binding</keyword>
<dbReference type="Gene3D" id="3.40.50.300">
    <property type="entry name" value="P-loop containing nucleotide triphosphate hydrolases"/>
    <property type="match status" value="1"/>
</dbReference>
<dbReference type="GO" id="GO:0005524">
    <property type="term" value="F:ATP binding"/>
    <property type="evidence" value="ECO:0007669"/>
    <property type="project" value="UniProtKB-KW"/>
</dbReference>
<dbReference type="EMBL" id="UOEW01000030">
    <property type="protein sequence ID" value="VAW33378.1"/>
    <property type="molecule type" value="Genomic_DNA"/>
</dbReference>
<evidence type="ECO:0000256" key="3">
    <source>
        <dbReference type="ARBA" id="ARBA00004533"/>
    </source>
</evidence>
<evidence type="ECO:0000256" key="11">
    <source>
        <dbReference type="ARBA" id="ARBA00022927"/>
    </source>
</evidence>
<comment type="catalytic activity">
    <reaction evidence="16">
        <text>ATP + H2O + cellular proteinSide 1 = ADP + phosphate + cellular proteinSide 2.</text>
        <dbReference type="EC" id="7.4.2.8"/>
    </reaction>
</comment>
<gene>
    <name evidence="18" type="ORF">MNBD_GAMMA01-1779</name>
</gene>
<evidence type="ECO:0000259" key="17">
    <source>
        <dbReference type="PROSITE" id="PS00662"/>
    </source>
</evidence>
<evidence type="ECO:0000256" key="12">
    <source>
        <dbReference type="ARBA" id="ARBA00022967"/>
    </source>
</evidence>
<evidence type="ECO:0000256" key="8">
    <source>
        <dbReference type="ARBA" id="ARBA00022741"/>
    </source>
</evidence>
<evidence type="ECO:0000256" key="1">
    <source>
        <dbReference type="ARBA" id="ARBA00001947"/>
    </source>
</evidence>
<comment type="cofactor">
    <cofactor evidence="1">
        <name>Zn(2+)</name>
        <dbReference type="ChEBI" id="CHEBI:29105"/>
    </cofactor>
</comment>
<keyword evidence="11" id="KW-0653">Protein transport</keyword>
<keyword evidence="4" id="KW-0813">Transport</keyword>
<sequence length="485" mass="53459">MTTKTFKLPSYGFARKRGGTIEKWDNDTAVLALSEKAATTTIDELQRFVGDMVTANIYSETAYKTLIQKLYGQQQALSDNVIDFDNQPGLAEIADDLGEPDDLLESNDDAPIIRLINAMLSDAVKLNASDIHIEPFESIVSVRYRIDGSLQEVIAPPKAIAPLISSRIKIMSKLDISEKRLPQDGRISIKIAGRSVDVRVSTIPGAFGERIVMRLLDKQAGQLDLTRLGMNDNDLQQMQKLVNLPHGIVLVTGPTGSGKTTTLYAAIETINDRSRNIMTVEDPVEYYLDGISQTQINPKIDMTFAKALRAILRQDPDVIMIGEIRDLETAEIAVQASLTGHLVLSTLHTNTAAGAITRLVDMGVPPFLLASSVKAVLAQRLVRMLNPATKIAYQPDVEECKLFNIEPQTLFKADDSLQIQDAYSGRMGIYELIKVDEEMKTLIHQGASEQQLEKLARKYSISIRADGVSKMCEGLTTADEILRVT</sequence>
<proteinExistence type="predicted"/>
<dbReference type="Pfam" id="PF00437">
    <property type="entry name" value="T2SSE"/>
    <property type="match status" value="1"/>
</dbReference>
<dbReference type="InterPro" id="IPR027417">
    <property type="entry name" value="P-loop_NTPase"/>
</dbReference>
<dbReference type="GO" id="GO:0005886">
    <property type="term" value="C:plasma membrane"/>
    <property type="evidence" value="ECO:0007669"/>
    <property type="project" value="UniProtKB-SubCell"/>
</dbReference>
<evidence type="ECO:0000256" key="13">
    <source>
        <dbReference type="ARBA" id="ARBA00023136"/>
    </source>
</evidence>
<dbReference type="Gene3D" id="3.30.300.160">
    <property type="entry name" value="Type II secretion system, protein E, N-terminal domain"/>
    <property type="match status" value="1"/>
</dbReference>
<dbReference type="InterPro" id="IPR003593">
    <property type="entry name" value="AAA+_ATPase"/>
</dbReference>
<dbReference type="PANTHER" id="PTHR30258">
    <property type="entry name" value="TYPE II SECRETION SYSTEM PROTEIN GSPE-RELATED"/>
    <property type="match status" value="1"/>
</dbReference>
<dbReference type="SMART" id="SM00382">
    <property type="entry name" value="AAA"/>
    <property type="match status" value="1"/>
</dbReference>